<dbReference type="GeneID" id="20655865"/>
<feature type="region of interest" description="Disordered" evidence="1">
    <location>
        <begin position="626"/>
        <end position="653"/>
    </location>
</feature>
<evidence type="ECO:0000313" key="3">
    <source>
        <dbReference type="Proteomes" id="UP000002640"/>
    </source>
</evidence>
<organism evidence="2 3">
    <name type="scientific">Phytophthora sojae (strain P6497)</name>
    <name type="common">Soybean stem and root rot agent</name>
    <name type="synonym">Phytophthora megasperma f. sp. glycines</name>
    <dbReference type="NCBI Taxonomy" id="1094619"/>
    <lineage>
        <taxon>Eukaryota</taxon>
        <taxon>Sar</taxon>
        <taxon>Stramenopiles</taxon>
        <taxon>Oomycota</taxon>
        <taxon>Peronosporomycetes</taxon>
        <taxon>Peronosporales</taxon>
        <taxon>Peronosporaceae</taxon>
        <taxon>Phytophthora</taxon>
    </lineage>
</organism>
<evidence type="ECO:0008006" key="4">
    <source>
        <dbReference type="Google" id="ProtNLM"/>
    </source>
</evidence>
<name>G4YVN5_PHYSP</name>
<sequence length="1045" mass="117896">MLFEVLQQILGEFFVDVQERNVSFYAGDLFESSHFKLSDVFLKTALISALQLPFELSAGYIGNVKIEGLVGAVAGWPLEVSVSDVCLVLRPHKVQWDNELLIRYAKELVVALMQCLGTPSAAKKGNGSLFSPAKWAASRIQAVGAEMSVQVERIHIRVESPRTDSDKLVAYGLNIPLIRFAPRELEEQILYRRQQPGVNYPKAADGVMSKLLTIENVSFYTDLDAEAFWNSPSEVDTSSDGTEHPAASALLTAPEAETRHRQCTHEDALKRFKECVLKPLDRDGRRELVFVRVIWIKLDFVPPEQNAAVSGRLMKPVLAAVDIATEEIELNVDFDQIAVILEELEHVVDYFKRFRTWKWRPSCIDREHHAPPSVNIVSTALFPVSPDSDFTVEKQRKSRHWFRAMWRYAFRCILDQQQRSRKNSSEERDPTQFVDPRYWWRYNEFDDKELQEIRRKRYIHLYARSLSPAAMEIALYGRGKALLALGFQQDQQTGDITKTRKGSSPPSPRRRPLPEFEPLTQEEQWELSDFVATMTVYEQRVCRALAEYELRADFTAAPPSPTRKISSAMEFSIAPADSSSDHSSRHSRSVSVNAVSSPPESQSSKFSAAAERRRFTRGLTIDPAELSVRPASPPLSRPHAASTSDLPSPTKHENALDLEPLRAWIYKQRKLGLYTTSWFEKQFFPAWILNPSKVIPLLNWQLGPVTLRLSEGNSDQTLKVKRGIGIELGIESCSGAVLLTRTPFLRILLEARVGLFHVTLVRQQHLHSKTDSANLENGISEYKWISSDHIRLPEDGFFYVGLKYSAQEVAARPTGRVQFVGNLEEELGLKGRVCIGPIKIDCNEAAMRLAMGQSVADELRAPNMDVSTSTHFSVLQDAYHSFVSLVAHLPKRKGSRKGYAKDSSPRATKRPSFSTANGDPQGNGSRDDPQKLEKSAKRTRMLHALLLRSSMFEVEVGTLELNLSAYTSHIEKTLRSQVPKSVVSPKPSETREDVNVMLPTTTYRLQNRPSMNECIVDVAGARVVYRSTKQGRAAVIRHLAQLFKL</sequence>
<feature type="region of interest" description="Disordered" evidence="1">
    <location>
        <begin position="894"/>
        <end position="934"/>
    </location>
</feature>
<feature type="region of interest" description="Disordered" evidence="1">
    <location>
        <begin position="493"/>
        <end position="518"/>
    </location>
</feature>
<dbReference type="AlphaFoldDB" id="G4YVN5"/>
<dbReference type="RefSeq" id="XP_009521355.1">
    <property type="nucleotide sequence ID" value="XM_009523060.1"/>
</dbReference>
<gene>
    <name evidence="2" type="ORF">PHYSODRAFT_485290</name>
</gene>
<evidence type="ECO:0000256" key="1">
    <source>
        <dbReference type="SAM" id="MobiDB-lite"/>
    </source>
</evidence>
<dbReference type="Proteomes" id="UP000002640">
    <property type="component" value="Unassembled WGS sequence"/>
</dbReference>
<keyword evidence="3" id="KW-1185">Reference proteome</keyword>
<feature type="compositionally biased region" description="Basic and acidic residues" evidence="1">
    <location>
        <begin position="925"/>
        <end position="934"/>
    </location>
</feature>
<dbReference type="OMA" id="MWRYAFR"/>
<feature type="compositionally biased region" description="Polar residues" evidence="1">
    <location>
        <begin position="911"/>
        <end position="924"/>
    </location>
</feature>
<evidence type="ECO:0000313" key="2">
    <source>
        <dbReference type="EMBL" id="EGZ26067.1"/>
    </source>
</evidence>
<accession>G4YVN5</accession>
<dbReference type="EMBL" id="JH159152">
    <property type="protein sequence ID" value="EGZ26067.1"/>
    <property type="molecule type" value="Genomic_DNA"/>
</dbReference>
<reference evidence="2 3" key="1">
    <citation type="journal article" date="2006" name="Science">
        <title>Phytophthora genome sequences uncover evolutionary origins and mechanisms of pathogenesis.</title>
        <authorList>
            <person name="Tyler B.M."/>
            <person name="Tripathy S."/>
            <person name="Zhang X."/>
            <person name="Dehal P."/>
            <person name="Jiang R.H."/>
            <person name="Aerts A."/>
            <person name="Arredondo F.D."/>
            <person name="Baxter L."/>
            <person name="Bensasson D."/>
            <person name="Beynon J.L."/>
            <person name="Chapman J."/>
            <person name="Damasceno C.M."/>
            <person name="Dorrance A.E."/>
            <person name="Dou D."/>
            <person name="Dickerman A.W."/>
            <person name="Dubchak I.L."/>
            <person name="Garbelotto M."/>
            <person name="Gijzen M."/>
            <person name="Gordon S.G."/>
            <person name="Govers F."/>
            <person name="Grunwald N.J."/>
            <person name="Huang W."/>
            <person name="Ivors K.L."/>
            <person name="Jones R.W."/>
            <person name="Kamoun S."/>
            <person name="Krampis K."/>
            <person name="Lamour K.H."/>
            <person name="Lee M.K."/>
            <person name="McDonald W.H."/>
            <person name="Medina M."/>
            <person name="Meijer H.J."/>
            <person name="Nordberg E.K."/>
            <person name="Maclean D.J."/>
            <person name="Ospina-Giraldo M.D."/>
            <person name="Morris P.F."/>
            <person name="Phuntumart V."/>
            <person name="Putnam N.H."/>
            <person name="Rash S."/>
            <person name="Rose J.K."/>
            <person name="Sakihama Y."/>
            <person name="Salamov A.A."/>
            <person name="Savidor A."/>
            <person name="Scheuring C.F."/>
            <person name="Smith B.M."/>
            <person name="Sobral B.W."/>
            <person name="Terry A."/>
            <person name="Torto-Alalibo T.A."/>
            <person name="Win J."/>
            <person name="Xu Z."/>
            <person name="Zhang H."/>
            <person name="Grigoriev I.V."/>
            <person name="Rokhsar D.S."/>
            <person name="Boore J.L."/>
        </authorList>
    </citation>
    <scope>NUCLEOTIDE SEQUENCE [LARGE SCALE GENOMIC DNA]</scope>
    <source>
        <strain evidence="2 3">P6497</strain>
    </source>
</reference>
<dbReference type="InParanoid" id="G4YVN5"/>
<feature type="compositionally biased region" description="Low complexity" evidence="1">
    <location>
        <begin position="589"/>
        <end position="607"/>
    </location>
</feature>
<proteinExistence type="predicted"/>
<dbReference type="KEGG" id="psoj:PHYSODRAFT_485290"/>
<protein>
    <recommendedName>
        <fullName evidence="4">Chorein N-terminal domain-containing protein</fullName>
    </recommendedName>
</protein>
<feature type="region of interest" description="Disordered" evidence="1">
    <location>
        <begin position="575"/>
        <end position="609"/>
    </location>
</feature>